<keyword evidence="2" id="KW-1133">Transmembrane helix</keyword>
<keyword evidence="2" id="KW-0472">Membrane</keyword>
<reference evidence="3" key="1">
    <citation type="submission" date="2020-05" db="EMBL/GenBank/DDBJ databases">
        <authorList>
            <person name="Chiriac C."/>
            <person name="Salcher M."/>
            <person name="Ghai R."/>
            <person name="Kavagutti S V."/>
        </authorList>
    </citation>
    <scope>NUCLEOTIDE SEQUENCE</scope>
</reference>
<gene>
    <name evidence="3" type="ORF">UFOVP1071_93</name>
</gene>
<dbReference type="EMBL" id="LR797022">
    <property type="protein sequence ID" value="CAB4181949.1"/>
    <property type="molecule type" value="Genomic_DNA"/>
</dbReference>
<evidence type="ECO:0000313" key="3">
    <source>
        <dbReference type="EMBL" id="CAB4181949.1"/>
    </source>
</evidence>
<keyword evidence="2" id="KW-0812">Transmembrane</keyword>
<name>A0A6J5QC90_9CAUD</name>
<accession>A0A6J5QC90</accession>
<sequence>MKLLDKFIEFPKLPFILSGIIFISSLIFLSTNKYNSEQTKLQEKAITFSFLVGKSSDDLTNYARYYVTTKNHKWADEFDKILKIRAGELPDKKGVQKSLVDKAKEIDFTNEEIDLYEKAVKLSNNLAVREIEAFKLIAEIRAGKSYNQEIDEVRAQNLMFGEEYQNYKNEIMGTIGKFHDTVKKRTDDKIALTNTIEWSLVTLINICLLILVMALKHKEDAEKPAATKKRVVRKKRPIKRKASAPNVQAVS</sequence>
<feature type="transmembrane region" description="Helical" evidence="2">
    <location>
        <begin position="198"/>
        <end position="215"/>
    </location>
</feature>
<feature type="region of interest" description="Disordered" evidence="1">
    <location>
        <begin position="221"/>
        <end position="251"/>
    </location>
</feature>
<feature type="transmembrane region" description="Helical" evidence="2">
    <location>
        <begin position="12"/>
        <end position="30"/>
    </location>
</feature>
<protein>
    <submittedName>
        <fullName evidence="3">Uncharacterized protein</fullName>
    </submittedName>
</protein>
<feature type="compositionally biased region" description="Basic residues" evidence="1">
    <location>
        <begin position="226"/>
        <end position="242"/>
    </location>
</feature>
<evidence type="ECO:0000256" key="1">
    <source>
        <dbReference type="SAM" id="MobiDB-lite"/>
    </source>
</evidence>
<evidence type="ECO:0000256" key="2">
    <source>
        <dbReference type="SAM" id="Phobius"/>
    </source>
</evidence>
<organism evidence="3">
    <name type="scientific">uncultured Caudovirales phage</name>
    <dbReference type="NCBI Taxonomy" id="2100421"/>
    <lineage>
        <taxon>Viruses</taxon>
        <taxon>Duplodnaviria</taxon>
        <taxon>Heunggongvirae</taxon>
        <taxon>Uroviricota</taxon>
        <taxon>Caudoviricetes</taxon>
        <taxon>Peduoviridae</taxon>
        <taxon>Maltschvirus</taxon>
        <taxon>Maltschvirus maltsch</taxon>
    </lineage>
</organism>
<proteinExistence type="predicted"/>